<feature type="signal peptide" evidence="1">
    <location>
        <begin position="1"/>
        <end position="19"/>
    </location>
</feature>
<keyword evidence="1" id="KW-0732">Signal</keyword>
<dbReference type="AlphaFoldDB" id="A0A7X7LTS7"/>
<reference evidence="2 3" key="1">
    <citation type="journal article" date="2020" name="Biotechnol. Biofuels">
        <title>New insights from the biogas microbiome by comprehensive genome-resolved metagenomics of nearly 1600 species originating from multiple anaerobic digesters.</title>
        <authorList>
            <person name="Campanaro S."/>
            <person name="Treu L."/>
            <person name="Rodriguez-R L.M."/>
            <person name="Kovalovszki A."/>
            <person name="Ziels R.M."/>
            <person name="Maus I."/>
            <person name="Zhu X."/>
            <person name="Kougias P.G."/>
            <person name="Basile A."/>
            <person name="Luo G."/>
            <person name="Schluter A."/>
            <person name="Konstantinidis K.T."/>
            <person name="Angelidaki I."/>
        </authorList>
    </citation>
    <scope>NUCLEOTIDE SEQUENCE [LARGE SCALE GENOMIC DNA]</scope>
    <source>
        <strain evidence="2">AS06rmzACSIP_256</strain>
    </source>
</reference>
<sequence length="102" mass="10843">MRRILLASLMTLGAVSAQAEPGVMFGVSYAFGGELGLSVKMLSSDREARWVGAVGGTWYPVSNRFGAELGVGRTFEDGVVTVGWDILNSQPKIGIGYIDTDD</sequence>
<evidence type="ECO:0008006" key="4">
    <source>
        <dbReference type="Google" id="ProtNLM"/>
    </source>
</evidence>
<name>A0A7X7LTS7_9RHOO</name>
<organism evidence="2 3">
    <name type="scientific">Thauera phenolivorans</name>
    <dbReference type="NCBI Taxonomy" id="1792543"/>
    <lineage>
        <taxon>Bacteria</taxon>
        <taxon>Pseudomonadati</taxon>
        <taxon>Pseudomonadota</taxon>
        <taxon>Betaproteobacteria</taxon>
        <taxon>Rhodocyclales</taxon>
        <taxon>Zoogloeaceae</taxon>
        <taxon>Thauera</taxon>
    </lineage>
</organism>
<dbReference type="Proteomes" id="UP000536534">
    <property type="component" value="Unassembled WGS sequence"/>
</dbReference>
<comment type="caution">
    <text evidence="2">The sequence shown here is derived from an EMBL/GenBank/DDBJ whole genome shotgun (WGS) entry which is preliminary data.</text>
</comment>
<evidence type="ECO:0000313" key="2">
    <source>
        <dbReference type="EMBL" id="NLF53047.1"/>
    </source>
</evidence>
<dbReference type="EMBL" id="JAAYYV010000035">
    <property type="protein sequence ID" value="NLF53047.1"/>
    <property type="molecule type" value="Genomic_DNA"/>
</dbReference>
<gene>
    <name evidence="2" type="ORF">GX576_01335</name>
</gene>
<protein>
    <recommendedName>
        <fullName evidence="4">Outer membrane protein beta-barrel domain-containing protein</fullName>
    </recommendedName>
</protein>
<feature type="chain" id="PRO_5030938831" description="Outer membrane protein beta-barrel domain-containing protein" evidence="1">
    <location>
        <begin position="20"/>
        <end position="102"/>
    </location>
</feature>
<evidence type="ECO:0000313" key="3">
    <source>
        <dbReference type="Proteomes" id="UP000536534"/>
    </source>
</evidence>
<accession>A0A7X7LTS7</accession>
<evidence type="ECO:0000256" key="1">
    <source>
        <dbReference type="SAM" id="SignalP"/>
    </source>
</evidence>
<proteinExistence type="predicted"/>